<gene>
    <name evidence="2" type="ORF">MKS91_03690</name>
</gene>
<feature type="transmembrane region" description="Helical" evidence="1">
    <location>
        <begin position="326"/>
        <end position="347"/>
    </location>
</feature>
<keyword evidence="1" id="KW-1133">Transmembrane helix</keyword>
<feature type="transmembrane region" description="Helical" evidence="1">
    <location>
        <begin position="18"/>
        <end position="36"/>
    </location>
</feature>
<dbReference type="Gene3D" id="3.30.2090.10">
    <property type="entry name" value="Multidrug efflux transporter AcrB TolC docking domain, DN and DC subdomains"/>
    <property type="match status" value="2"/>
</dbReference>
<sequence>MNDSAIFRFIRYCVDNKVFAHTLLIIVAVVGITGAYNTQTQLIPNLTIPQIYTTFIWPGASAKQLETDVILPAENEVDGINGLDTITAISHMGSATMVLSFFQDQDLNVARQEVSQAYDVTKLPDDVEDWQTRIVEPKEQVARLLVRDVSIQQLKKTLQKIRAELKGAGITSVTATGDANLELILEVNPQWLMAQQVDLNTLSTAIKQMLIEYPAGFLGESGQYSSSEVGTPFDSVTKLDWSIHLNDQFAYKASHIFQNAYFQASEKTPRLFQKNQAVGELRVFRAENQDLLTVANRLENWYASYQPEGFEVSVYDETWSYFYDRLFLLGKNGVAGLVLIAVLLSYFLSKRTAFWVGMGIPISILGTLAVIYPLGFQINMISLFAMILSLGIIVDDAIVVGERHTTLSRFMSSASAAKAAASDMVRPIMTSSLTTLAAFFPLLFISGVTGQFLREIPVVVITVIVASLIECFFILPKHLSTVPVPSKEITDFQKRLRLFKIRYFLPLIKMAIHQKAIIFTGAVSFVFLTVAMISTGHIKFSFFPSYTSDRVIIEVDFVSKATFEEKQAYLEKLEAYSLDTINNIDNSVIKQHYVAMNQRLSERYDPNPIDHGIQIWLTEQDKRETSNQILIEALNKNPPRDNIINQLIIDQPRSGPPSETIQVELTGDETQLMSAIEAIKNQLQSFTGVYNIKDDISTFIPNHYFTLHDTMLFTGLDNQKLYSQVSSYLMQSKQFSLSYDDQEIDVTVRLPESSIALKDQLFTLPIVIPNGGHIPLGEIADIKTSQKPQQLIRKDRRRTAMVSAQIDSNLTNTYAVDAMLNDQVIPDVESRYNVITGSGKIKQDQQRIISELKNGAIIGVFTIFLILTWSSNSFKVPFAILLTVPLSLTGGVLGHWLLGFDITLLSLFGFFGLMGVTVNDSIILTLYFQKLRQKASLEDALIRTSSDRFRAVILTSLTTIGGLLPLMFETSFQAQFLIPMAITIAFGLLFGTIWILLFLPAILSVVSE</sequence>
<evidence type="ECO:0000313" key="2">
    <source>
        <dbReference type="EMBL" id="MCP8352391.1"/>
    </source>
</evidence>
<name>A0ABT1L5E9_9GAMM</name>
<dbReference type="Gene3D" id="3.30.70.1430">
    <property type="entry name" value="Multidrug efflux transporter AcrB pore domain"/>
    <property type="match status" value="2"/>
</dbReference>
<feature type="transmembrane region" description="Helical" evidence="1">
    <location>
        <begin position="852"/>
        <end position="869"/>
    </location>
</feature>
<dbReference type="PRINTS" id="PR00702">
    <property type="entry name" value="ACRIFLAVINRP"/>
</dbReference>
<dbReference type="EMBL" id="JAKUDN010000002">
    <property type="protein sequence ID" value="MCP8352391.1"/>
    <property type="molecule type" value="Genomic_DNA"/>
</dbReference>
<feature type="transmembrane region" description="Helical" evidence="1">
    <location>
        <begin position="949"/>
        <end position="968"/>
    </location>
</feature>
<keyword evidence="1" id="KW-0472">Membrane</keyword>
<dbReference type="Pfam" id="PF00873">
    <property type="entry name" value="ACR_tran"/>
    <property type="match status" value="1"/>
</dbReference>
<feature type="transmembrane region" description="Helical" evidence="1">
    <location>
        <begin position="980"/>
        <end position="1006"/>
    </location>
</feature>
<dbReference type="PANTHER" id="PTHR32063:SF33">
    <property type="entry name" value="RND SUPERFAMILY EFFLUX PUMP PERMEASE COMPONENT"/>
    <property type="match status" value="1"/>
</dbReference>
<dbReference type="Gene3D" id="1.20.1640.10">
    <property type="entry name" value="Multidrug efflux transporter AcrB transmembrane domain"/>
    <property type="match status" value="2"/>
</dbReference>
<reference evidence="2 3" key="1">
    <citation type="journal article" date="2022" name="Nat. Microbiol.">
        <title>The microbiome of a bacterivorous marine choanoflagellate contains a resource-demanding obligate bacterial associate.</title>
        <authorList>
            <person name="Needham D.M."/>
            <person name="Poirier C."/>
            <person name="Bachy C."/>
            <person name="George E.E."/>
            <person name="Wilken S."/>
            <person name="Yung C.C.M."/>
            <person name="Limardo A.J."/>
            <person name="Morando M."/>
            <person name="Sudek L."/>
            <person name="Malmstrom R.R."/>
            <person name="Keeling P.J."/>
            <person name="Santoro A.E."/>
            <person name="Worden A.Z."/>
        </authorList>
    </citation>
    <scope>NUCLEOTIDE SEQUENCE [LARGE SCALE GENOMIC DNA]</scope>
    <source>
        <strain evidence="2 3">Comchoano-2</strain>
    </source>
</reference>
<feature type="transmembrane region" description="Helical" evidence="1">
    <location>
        <begin position="380"/>
        <end position="401"/>
    </location>
</feature>
<dbReference type="Gene3D" id="3.30.70.1440">
    <property type="entry name" value="Multidrug efflux transporter AcrB pore domain"/>
    <property type="match status" value="1"/>
</dbReference>
<dbReference type="Proteomes" id="UP001320768">
    <property type="component" value="Unassembled WGS sequence"/>
</dbReference>
<evidence type="ECO:0000256" key="1">
    <source>
        <dbReference type="SAM" id="Phobius"/>
    </source>
</evidence>
<feature type="transmembrane region" description="Helical" evidence="1">
    <location>
        <begin position="876"/>
        <end position="898"/>
    </location>
</feature>
<organism evidence="2 3">
    <name type="scientific">Candidatus Synchoanobacter obligatus</name>
    <dbReference type="NCBI Taxonomy" id="2919597"/>
    <lineage>
        <taxon>Bacteria</taxon>
        <taxon>Pseudomonadati</taxon>
        <taxon>Pseudomonadota</taxon>
        <taxon>Gammaproteobacteria</taxon>
        <taxon>Candidatus Comchoanobacterales</taxon>
        <taxon>Candidatus Comchoanobacteraceae</taxon>
        <taxon>Candidatus Synchoanobacter</taxon>
    </lineage>
</organism>
<keyword evidence="1" id="KW-0812">Transmembrane</keyword>
<comment type="caution">
    <text evidence="2">The sequence shown here is derived from an EMBL/GenBank/DDBJ whole genome shotgun (WGS) entry which is preliminary data.</text>
</comment>
<dbReference type="RefSeq" id="WP_258569496.1">
    <property type="nucleotide sequence ID" value="NZ_JAKUDN010000002.1"/>
</dbReference>
<feature type="transmembrane region" description="Helical" evidence="1">
    <location>
        <begin position="516"/>
        <end position="538"/>
    </location>
</feature>
<evidence type="ECO:0000313" key="3">
    <source>
        <dbReference type="Proteomes" id="UP001320768"/>
    </source>
</evidence>
<feature type="transmembrane region" description="Helical" evidence="1">
    <location>
        <begin position="354"/>
        <end position="374"/>
    </location>
</feature>
<dbReference type="PANTHER" id="PTHR32063">
    <property type="match status" value="1"/>
</dbReference>
<keyword evidence="3" id="KW-1185">Reference proteome</keyword>
<feature type="transmembrane region" description="Helical" evidence="1">
    <location>
        <begin position="904"/>
        <end position="928"/>
    </location>
</feature>
<dbReference type="SUPFAM" id="SSF82714">
    <property type="entry name" value="Multidrug efflux transporter AcrB TolC docking domain, DN and DC subdomains"/>
    <property type="match status" value="1"/>
</dbReference>
<proteinExistence type="predicted"/>
<dbReference type="SUPFAM" id="SSF82693">
    <property type="entry name" value="Multidrug efflux transporter AcrB pore domain, PN1, PN2, PC1 and PC2 subdomains"/>
    <property type="match status" value="1"/>
</dbReference>
<feature type="transmembrane region" description="Helical" evidence="1">
    <location>
        <begin position="428"/>
        <end position="450"/>
    </location>
</feature>
<accession>A0ABT1L5E9</accession>
<dbReference type="InterPro" id="IPR027463">
    <property type="entry name" value="AcrB_DN_DC_subdom"/>
</dbReference>
<dbReference type="InterPro" id="IPR001036">
    <property type="entry name" value="Acrflvin-R"/>
</dbReference>
<dbReference type="Gene3D" id="3.30.70.1320">
    <property type="entry name" value="Multidrug efflux transporter AcrB pore domain like"/>
    <property type="match status" value="1"/>
</dbReference>
<dbReference type="SUPFAM" id="SSF82866">
    <property type="entry name" value="Multidrug efflux transporter AcrB transmembrane domain"/>
    <property type="match status" value="2"/>
</dbReference>
<feature type="transmembrane region" description="Helical" evidence="1">
    <location>
        <begin position="456"/>
        <end position="475"/>
    </location>
</feature>
<protein>
    <submittedName>
        <fullName evidence="2">Efflux RND transporter permease subunit</fullName>
    </submittedName>
</protein>